<dbReference type="GO" id="GO:0005829">
    <property type="term" value="C:cytosol"/>
    <property type="evidence" value="ECO:0007669"/>
    <property type="project" value="TreeGrafter"/>
</dbReference>
<evidence type="ECO:0000313" key="9">
    <source>
        <dbReference type="EMBL" id="OLP55178.1"/>
    </source>
</evidence>
<dbReference type="GO" id="GO:0003677">
    <property type="term" value="F:DNA binding"/>
    <property type="evidence" value="ECO:0007669"/>
    <property type="project" value="UniProtKB-KW"/>
</dbReference>
<sequence length="310" mass="33767">MKIFSDNTNIGLRHFRAAVTVMEEGSFSRAAQRLGVVASALTETIRALEAECGTQIFDRSARPVRPTEDGRRFLEGARDVLDRFALSLDGLRRIGALQTGRVAVGAAPSSVQDHLAAALIRFRRDYPGIEVVIHDDVAERLAAMVAERTLDFALAGHSLASDALDAVRLSEDRFGLVCHRRHPLAQHVDALTLADIPGDELIALEGQTGIARLLADHPDLPAELRRGRIRTYSTIAQLTLVHQGVGIALLPERAAAVLQSPDIVFRPIRDFALTRPVYLLRPFRAALPAAAERFIACLFEENAGAPPEQG</sequence>
<dbReference type="FunFam" id="1.10.10.10:FF:000001">
    <property type="entry name" value="LysR family transcriptional regulator"/>
    <property type="match status" value="1"/>
</dbReference>
<dbReference type="OrthoDB" id="8437302at2"/>
<keyword evidence="2" id="KW-0805">Transcription regulation</keyword>
<comment type="similarity">
    <text evidence="1">Belongs to the LysR transcriptional regulatory family.</text>
</comment>
<dbReference type="PANTHER" id="PTHR30419:SF8">
    <property type="entry name" value="NITROGEN ASSIMILATION TRANSCRIPTIONAL ACTIVATOR-RELATED"/>
    <property type="match status" value="1"/>
</dbReference>
<protein>
    <recommendedName>
        <fullName evidence="6">HTH-type transcriptional regulator TtuA</fullName>
    </recommendedName>
    <alternativeName>
        <fullName evidence="7">Tartrate utilization transcriptional regulator</fullName>
    </alternativeName>
</protein>
<reference evidence="9 10" key="1">
    <citation type="submission" date="2016-09" db="EMBL/GenBank/DDBJ databases">
        <title>Rhizobium sp. nov., a novel species isolated from the rice rhizosphere.</title>
        <authorList>
            <person name="Zhao J."/>
            <person name="Zhang X."/>
        </authorList>
    </citation>
    <scope>NUCLEOTIDE SEQUENCE [LARGE SCALE GENOMIC DNA]</scope>
    <source>
        <strain evidence="9 10">MH17</strain>
    </source>
</reference>
<dbReference type="PANTHER" id="PTHR30419">
    <property type="entry name" value="HTH-TYPE TRANSCRIPTIONAL REGULATOR YBHD"/>
    <property type="match status" value="1"/>
</dbReference>
<dbReference type="InterPro" id="IPR036390">
    <property type="entry name" value="WH_DNA-bd_sf"/>
</dbReference>
<name>A0A1Q9AJ00_9HYPH</name>
<evidence type="ECO:0000256" key="3">
    <source>
        <dbReference type="ARBA" id="ARBA00023125"/>
    </source>
</evidence>
<keyword evidence="4" id="KW-0804">Transcription</keyword>
<comment type="function">
    <text evidence="5">Transcriptional regulator of the ttuABCDE tartrate utilization operon.</text>
</comment>
<dbReference type="STRING" id="1672749.BJF92_17480"/>
<evidence type="ECO:0000256" key="1">
    <source>
        <dbReference type="ARBA" id="ARBA00009437"/>
    </source>
</evidence>
<dbReference type="SUPFAM" id="SSF46785">
    <property type="entry name" value="Winged helix' DNA-binding domain"/>
    <property type="match status" value="1"/>
</dbReference>
<evidence type="ECO:0000313" key="10">
    <source>
        <dbReference type="Proteomes" id="UP000186143"/>
    </source>
</evidence>
<dbReference type="Gene3D" id="1.10.10.10">
    <property type="entry name" value="Winged helix-like DNA-binding domain superfamily/Winged helix DNA-binding domain"/>
    <property type="match status" value="1"/>
</dbReference>
<evidence type="ECO:0000256" key="5">
    <source>
        <dbReference type="ARBA" id="ARBA00054626"/>
    </source>
</evidence>
<organism evidence="9 10">
    <name type="scientific">Xaviernesmea rhizosphaerae</name>
    <dbReference type="NCBI Taxonomy" id="1672749"/>
    <lineage>
        <taxon>Bacteria</taxon>
        <taxon>Pseudomonadati</taxon>
        <taxon>Pseudomonadota</taxon>
        <taxon>Alphaproteobacteria</taxon>
        <taxon>Hyphomicrobiales</taxon>
        <taxon>Rhizobiaceae</taxon>
        <taxon>Rhizobium/Agrobacterium group</taxon>
        <taxon>Xaviernesmea</taxon>
    </lineage>
</organism>
<dbReference type="InterPro" id="IPR005119">
    <property type="entry name" value="LysR_subst-bd"/>
</dbReference>
<evidence type="ECO:0000256" key="2">
    <source>
        <dbReference type="ARBA" id="ARBA00023015"/>
    </source>
</evidence>
<accession>A0A1Q9AJ00</accession>
<evidence type="ECO:0000256" key="6">
    <source>
        <dbReference type="ARBA" id="ARBA00067332"/>
    </source>
</evidence>
<keyword evidence="3" id="KW-0238">DNA-binding</keyword>
<dbReference type="Pfam" id="PF03466">
    <property type="entry name" value="LysR_substrate"/>
    <property type="match status" value="1"/>
</dbReference>
<dbReference type="EMBL" id="MKIO01000030">
    <property type="protein sequence ID" value="OLP55178.1"/>
    <property type="molecule type" value="Genomic_DNA"/>
</dbReference>
<feature type="domain" description="HTH lysR-type" evidence="8">
    <location>
        <begin position="10"/>
        <end position="67"/>
    </location>
</feature>
<dbReference type="SUPFAM" id="SSF53850">
    <property type="entry name" value="Periplasmic binding protein-like II"/>
    <property type="match status" value="1"/>
</dbReference>
<dbReference type="Pfam" id="PF00126">
    <property type="entry name" value="HTH_1"/>
    <property type="match status" value="1"/>
</dbReference>
<comment type="caution">
    <text evidence="9">The sequence shown here is derived from an EMBL/GenBank/DDBJ whole genome shotgun (WGS) entry which is preliminary data.</text>
</comment>
<evidence type="ECO:0000256" key="7">
    <source>
        <dbReference type="ARBA" id="ARBA00083243"/>
    </source>
</evidence>
<dbReference type="RefSeq" id="WP_075635215.1">
    <property type="nucleotide sequence ID" value="NZ_MKIO01000030.1"/>
</dbReference>
<dbReference type="Gene3D" id="3.40.190.290">
    <property type="match status" value="1"/>
</dbReference>
<dbReference type="InterPro" id="IPR050950">
    <property type="entry name" value="HTH-type_LysR_regulators"/>
</dbReference>
<evidence type="ECO:0000259" key="8">
    <source>
        <dbReference type="PROSITE" id="PS50931"/>
    </source>
</evidence>
<dbReference type="AlphaFoldDB" id="A0A1Q9AJ00"/>
<dbReference type="PROSITE" id="PS50931">
    <property type="entry name" value="HTH_LYSR"/>
    <property type="match status" value="1"/>
</dbReference>
<dbReference type="Proteomes" id="UP000186143">
    <property type="component" value="Unassembled WGS sequence"/>
</dbReference>
<dbReference type="InterPro" id="IPR036388">
    <property type="entry name" value="WH-like_DNA-bd_sf"/>
</dbReference>
<proteinExistence type="inferred from homology"/>
<evidence type="ECO:0000256" key="4">
    <source>
        <dbReference type="ARBA" id="ARBA00023163"/>
    </source>
</evidence>
<dbReference type="GO" id="GO:0003700">
    <property type="term" value="F:DNA-binding transcription factor activity"/>
    <property type="evidence" value="ECO:0007669"/>
    <property type="project" value="InterPro"/>
</dbReference>
<gene>
    <name evidence="9" type="ORF">BJF92_17480</name>
</gene>
<dbReference type="InterPro" id="IPR000847">
    <property type="entry name" value="LysR_HTH_N"/>
</dbReference>